<dbReference type="RefSeq" id="WP_283238473.1">
    <property type="nucleotide sequence ID" value="NZ_JASGBP010000002.1"/>
</dbReference>
<dbReference type="InterPro" id="IPR050680">
    <property type="entry name" value="YpeA/RimI_acetyltransf"/>
</dbReference>
<dbReference type="Gene3D" id="3.40.630.30">
    <property type="match status" value="2"/>
</dbReference>
<dbReference type="InterPro" id="IPR000182">
    <property type="entry name" value="GNAT_dom"/>
</dbReference>
<dbReference type="PROSITE" id="PS51186">
    <property type="entry name" value="GNAT"/>
    <property type="match status" value="2"/>
</dbReference>
<sequence>MIQLKTLENTDTATLTKAFNTAFSDYSVPMQISVEQLETKMHTEDIKPEYSVGAFEDNQLVAFILHGYKVCQGQPTLYNAGTGVIPDNRGNKLTFKLYEFILPQLLQQGIKNVILEVITTNKPAICTYTKVGFTIVRELNCYKGHLIETNQKRDSHIVVLNDIDWNWATPFWDWEPTWQNSSKAMANANDACIKLGAFEGDRGIGYLIFNPKSKRVHQLAVDKSYRNQGVATQLLDYIRNQYGPEVSLINVPVTATATLAFWERMGMQKTVSQYEMMLTEESFS</sequence>
<evidence type="ECO:0000259" key="3">
    <source>
        <dbReference type="PROSITE" id="PS51186"/>
    </source>
</evidence>
<gene>
    <name evidence="4" type="ORF">QHT84_05095</name>
</gene>
<dbReference type="InterPro" id="IPR016181">
    <property type="entry name" value="Acyl_CoA_acyltransferase"/>
</dbReference>
<dbReference type="Proteomes" id="UP001230035">
    <property type="component" value="Unassembled WGS sequence"/>
</dbReference>
<keyword evidence="1 4" id="KW-0808">Transferase</keyword>
<dbReference type="EC" id="2.3.1.-" evidence="4"/>
<keyword evidence="5" id="KW-1185">Reference proteome</keyword>
<dbReference type="CDD" id="cd04301">
    <property type="entry name" value="NAT_SF"/>
    <property type="match status" value="1"/>
</dbReference>
<dbReference type="SUPFAM" id="SSF55729">
    <property type="entry name" value="Acyl-CoA N-acyltransferases (Nat)"/>
    <property type="match status" value="2"/>
</dbReference>
<feature type="domain" description="N-acetyltransferase" evidence="3">
    <location>
        <begin position="2"/>
        <end position="154"/>
    </location>
</feature>
<reference evidence="4 5" key="1">
    <citation type="submission" date="2023-05" db="EMBL/GenBank/DDBJ databases">
        <title>Flavobacterium sedimenti sp. nov., isolated from the sediment.</title>
        <authorList>
            <person name="Wu N."/>
        </authorList>
    </citation>
    <scope>NUCLEOTIDE SEQUENCE [LARGE SCALE GENOMIC DNA]</scope>
    <source>
        <strain evidence="4 5">YZ-48</strain>
    </source>
</reference>
<comment type="caution">
    <text evidence="4">The sequence shown here is derived from an EMBL/GenBank/DDBJ whole genome shotgun (WGS) entry which is preliminary data.</text>
</comment>
<keyword evidence="2 4" id="KW-0012">Acyltransferase</keyword>
<dbReference type="EMBL" id="JASGBP010000002">
    <property type="protein sequence ID" value="MDI9256786.1"/>
    <property type="molecule type" value="Genomic_DNA"/>
</dbReference>
<dbReference type="GO" id="GO:0016746">
    <property type="term" value="F:acyltransferase activity"/>
    <property type="evidence" value="ECO:0007669"/>
    <property type="project" value="UniProtKB-KW"/>
</dbReference>
<proteinExistence type="predicted"/>
<accession>A0ABT6XNY7</accession>
<dbReference type="Pfam" id="PF00583">
    <property type="entry name" value="Acetyltransf_1"/>
    <property type="match status" value="2"/>
</dbReference>
<dbReference type="PANTHER" id="PTHR43420">
    <property type="entry name" value="ACETYLTRANSFERASE"/>
    <property type="match status" value="1"/>
</dbReference>
<evidence type="ECO:0000256" key="2">
    <source>
        <dbReference type="ARBA" id="ARBA00023315"/>
    </source>
</evidence>
<name>A0ABT6XNY7_9FLAO</name>
<evidence type="ECO:0000313" key="4">
    <source>
        <dbReference type="EMBL" id="MDI9256786.1"/>
    </source>
</evidence>
<evidence type="ECO:0000313" key="5">
    <source>
        <dbReference type="Proteomes" id="UP001230035"/>
    </source>
</evidence>
<organism evidence="4 5">
    <name type="scientific">Flavobacterium sedimenticola</name>
    <dbReference type="NCBI Taxonomy" id="3043286"/>
    <lineage>
        <taxon>Bacteria</taxon>
        <taxon>Pseudomonadati</taxon>
        <taxon>Bacteroidota</taxon>
        <taxon>Flavobacteriia</taxon>
        <taxon>Flavobacteriales</taxon>
        <taxon>Flavobacteriaceae</taxon>
        <taxon>Flavobacterium</taxon>
    </lineage>
</organism>
<dbReference type="PANTHER" id="PTHR43420:SF47">
    <property type="entry name" value="N-ACETYLTRANSFERASE DOMAIN-CONTAINING PROTEIN"/>
    <property type="match status" value="1"/>
</dbReference>
<evidence type="ECO:0000256" key="1">
    <source>
        <dbReference type="ARBA" id="ARBA00022679"/>
    </source>
</evidence>
<feature type="domain" description="N-acetyltransferase" evidence="3">
    <location>
        <begin position="147"/>
        <end position="284"/>
    </location>
</feature>
<protein>
    <submittedName>
        <fullName evidence="4">GNAT family N-acetyltransferase</fullName>
        <ecNumber evidence="4">2.3.1.-</ecNumber>
    </submittedName>
</protein>